<dbReference type="CDD" id="cd06170">
    <property type="entry name" value="LuxR_C_like"/>
    <property type="match status" value="1"/>
</dbReference>
<keyword evidence="2" id="KW-0238">DNA-binding</keyword>
<dbReference type="InterPro" id="IPR005143">
    <property type="entry name" value="TF_LuxR_autoind-bd_dom"/>
</dbReference>
<dbReference type="InterPro" id="IPR016032">
    <property type="entry name" value="Sig_transdc_resp-reg_C-effctor"/>
</dbReference>
<dbReference type="GO" id="GO:0006355">
    <property type="term" value="P:regulation of DNA-templated transcription"/>
    <property type="evidence" value="ECO:0007669"/>
    <property type="project" value="InterPro"/>
</dbReference>
<dbReference type="PANTHER" id="PTHR44688:SF16">
    <property type="entry name" value="DNA-BINDING TRANSCRIPTIONAL ACTIVATOR DEVR_DOSR"/>
    <property type="match status" value="1"/>
</dbReference>
<evidence type="ECO:0000256" key="1">
    <source>
        <dbReference type="ARBA" id="ARBA00023015"/>
    </source>
</evidence>
<dbReference type="PANTHER" id="PTHR44688">
    <property type="entry name" value="DNA-BINDING TRANSCRIPTIONAL ACTIVATOR DEVR_DOSR"/>
    <property type="match status" value="1"/>
</dbReference>
<evidence type="ECO:0000256" key="2">
    <source>
        <dbReference type="ARBA" id="ARBA00023125"/>
    </source>
</evidence>
<keyword evidence="3" id="KW-0804">Transcription</keyword>
<dbReference type="Gene3D" id="1.10.10.10">
    <property type="entry name" value="Winged helix-like DNA-binding domain superfamily/Winged helix DNA-binding domain"/>
    <property type="match status" value="1"/>
</dbReference>
<dbReference type="Gene3D" id="3.30.450.80">
    <property type="entry name" value="Transcription factor LuxR-like, autoinducer-binding domain"/>
    <property type="match status" value="1"/>
</dbReference>
<comment type="caution">
    <text evidence="5">The sequence shown here is derived from an EMBL/GenBank/DDBJ whole genome shotgun (WGS) entry which is preliminary data.</text>
</comment>
<accession>A0A2W5Q4C7</accession>
<dbReference type="Pfam" id="PF00196">
    <property type="entry name" value="GerE"/>
    <property type="match status" value="1"/>
</dbReference>
<dbReference type="InterPro" id="IPR036388">
    <property type="entry name" value="WH-like_DNA-bd_sf"/>
</dbReference>
<dbReference type="InterPro" id="IPR036693">
    <property type="entry name" value="TF_LuxR_autoind-bd_dom_sf"/>
</dbReference>
<reference evidence="5 6" key="1">
    <citation type="submission" date="2017-08" db="EMBL/GenBank/DDBJ databases">
        <title>Infants hospitalized years apart are colonized by the same room-sourced microbial strains.</title>
        <authorList>
            <person name="Brooks B."/>
            <person name="Olm M.R."/>
            <person name="Firek B.A."/>
            <person name="Baker R."/>
            <person name="Thomas B.C."/>
            <person name="Morowitz M.J."/>
            <person name="Banfield J.F."/>
        </authorList>
    </citation>
    <scope>NUCLEOTIDE SEQUENCE [LARGE SCALE GENOMIC DNA]</scope>
    <source>
        <strain evidence="5">S2_005_002_R2_33</strain>
    </source>
</reference>
<evidence type="ECO:0000256" key="3">
    <source>
        <dbReference type="ARBA" id="ARBA00023163"/>
    </source>
</evidence>
<dbReference type="AlphaFoldDB" id="A0A2W5Q4C7"/>
<dbReference type="Proteomes" id="UP000249082">
    <property type="component" value="Unassembled WGS sequence"/>
</dbReference>
<dbReference type="GO" id="GO:0003677">
    <property type="term" value="F:DNA binding"/>
    <property type="evidence" value="ECO:0007669"/>
    <property type="project" value="UniProtKB-KW"/>
</dbReference>
<gene>
    <name evidence="5" type="ORF">DI555_23795</name>
</gene>
<dbReference type="SUPFAM" id="SSF75516">
    <property type="entry name" value="Pheromone-binding domain of LuxR-like quorum-sensing transcription factors"/>
    <property type="match status" value="1"/>
</dbReference>
<proteinExistence type="predicted"/>
<dbReference type="PROSITE" id="PS50043">
    <property type="entry name" value="HTH_LUXR_2"/>
    <property type="match status" value="1"/>
</dbReference>
<dbReference type="SUPFAM" id="SSF46894">
    <property type="entry name" value="C-terminal effector domain of the bipartite response regulators"/>
    <property type="match status" value="1"/>
</dbReference>
<sequence length="222" mass="25064">MMGLMMHLVGIFETIESIDDLKEALGQAAEEMGFQRYALSHHGGFFDPAGESFRLHNYPDRWAEFYDRFGLGLNDPVHRASNVTNLGFTWDRIPYLIPMTDGDRLVLEKARQQGIVHGFTVPGYVPGEMRGSISFVNSASMPIYDPVLPIAQSIALFAFDAARGLWLGRGASRKIEPARLTDRQREILVLVAWGMSDREIARYLDRSEETVALHVRNVCGRY</sequence>
<dbReference type="InterPro" id="IPR000792">
    <property type="entry name" value="Tscrpt_reg_LuxR_C"/>
</dbReference>
<evidence type="ECO:0000259" key="4">
    <source>
        <dbReference type="PROSITE" id="PS50043"/>
    </source>
</evidence>
<dbReference type="PRINTS" id="PR00038">
    <property type="entry name" value="HTHLUXR"/>
</dbReference>
<dbReference type="EMBL" id="QFPX01000059">
    <property type="protein sequence ID" value="PZQ49563.1"/>
    <property type="molecule type" value="Genomic_DNA"/>
</dbReference>
<dbReference type="Pfam" id="PF03472">
    <property type="entry name" value="Autoind_bind"/>
    <property type="match status" value="1"/>
</dbReference>
<protein>
    <submittedName>
        <fullName evidence="5">LuxR family transcriptional regulator</fullName>
    </submittedName>
</protein>
<name>A0A2W5Q4C7_9SPHN</name>
<evidence type="ECO:0000313" key="5">
    <source>
        <dbReference type="EMBL" id="PZQ49563.1"/>
    </source>
</evidence>
<dbReference type="SMART" id="SM00421">
    <property type="entry name" value="HTH_LUXR"/>
    <property type="match status" value="1"/>
</dbReference>
<evidence type="ECO:0000313" key="6">
    <source>
        <dbReference type="Proteomes" id="UP000249082"/>
    </source>
</evidence>
<organism evidence="5 6">
    <name type="scientific">Novosphingobium pentaromativorans</name>
    <dbReference type="NCBI Taxonomy" id="205844"/>
    <lineage>
        <taxon>Bacteria</taxon>
        <taxon>Pseudomonadati</taxon>
        <taxon>Pseudomonadota</taxon>
        <taxon>Alphaproteobacteria</taxon>
        <taxon>Sphingomonadales</taxon>
        <taxon>Sphingomonadaceae</taxon>
        <taxon>Novosphingobium</taxon>
    </lineage>
</organism>
<keyword evidence="1" id="KW-0805">Transcription regulation</keyword>
<feature type="domain" description="HTH luxR-type" evidence="4">
    <location>
        <begin position="173"/>
        <end position="222"/>
    </location>
</feature>